<reference evidence="4" key="1">
    <citation type="submission" date="2020-08" db="EMBL/GenBank/DDBJ databases">
        <title>Genome public.</title>
        <authorList>
            <person name="Liu C."/>
            <person name="Sun Q."/>
        </authorList>
    </citation>
    <scope>NUCLEOTIDE SEQUENCE</scope>
    <source>
        <strain evidence="4">BX7</strain>
    </source>
</reference>
<comment type="similarity">
    <text evidence="1 2">Belongs to the metallophosphoesterase superfamily. YfcE family.</text>
</comment>
<accession>A0A926DDR6</accession>
<evidence type="ECO:0000256" key="2">
    <source>
        <dbReference type="RuleBase" id="RU362039"/>
    </source>
</evidence>
<keyword evidence="5" id="KW-1185">Reference proteome</keyword>
<dbReference type="SUPFAM" id="SSF56300">
    <property type="entry name" value="Metallo-dependent phosphatases"/>
    <property type="match status" value="1"/>
</dbReference>
<protein>
    <recommendedName>
        <fullName evidence="2">Phosphoesterase</fullName>
        <ecNumber evidence="2">3.1.4.-</ecNumber>
    </recommendedName>
</protein>
<dbReference type="PANTHER" id="PTHR11124">
    <property type="entry name" value="VACUOLAR SORTING PROTEIN VPS29"/>
    <property type="match status" value="1"/>
</dbReference>
<keyword evidence="2" id="KW-0479">Metal-binding</keyword>
<dbReference type="GO" id="GO:0046872">
    <property type="term" value="F:metal ion binding"/>
    <property type="evidence" value="ECO:0007669"/>
    <property type="project" value="UniProtKB-KW"/>
</dbReference>
<evidence type="ECO:0000256" key="1">
    <source>
        <dbReference type="ARBA" id="ARBA00008950"/>
    </source>
</evidence>
<dbReference type="AlphaFoldDB" id="A0A926DDR6"/>
<sequence>MKLLILSDSHSQIAPMDEVLRDHPDIAMAIHLGDYVRDANIVSKFHPSLPFSTVAGNGDFLSNAPLRSIFEFGGKTIFACHGHEYRVKSGLSLLLQAARDAGADIALFGHTHVPYSDYHDGIYVLNPGSIGSPPGGRAPSYGILDVSSERFNGTLCQYHAKHSL</sequence>
<dbReference type="InterPro" id="IPR024654">
    <property type="entry name" value="Calcineurin-like_PHP_lpxH"/>
</dbReference>
<dbReference type="Pfam" id="PF12850">
    <property type="entry name" value="Metallophos_2"/>
    <property type="match status" value="1"/>
</dbReference>
<dbReference type="RefSeq" id="WP_249300094.1">
    <property type="nucleotide sequence ID" value="NZ_JACRSP010000002.1"/>
</dbReference>
<organism evidence="4 5">
    <name type="scientific">Feifania hominis</name>
    <dbReference type="NCBI Taxonomy" id="2763660"/>
    <lineage>
        <taxon>Bacteria</taxon>
        <taxon>Bacillati</taxon>
        <taxon>Bacillota</taxon>
        <taxon>Clostridia</taxon>
        <taxon>Eubacteriales</taxon>
        <taxon>Feifaniaceae</taxon>
        <taxon>Feifania</taxon>
    </lineage>
</organism>
<dbReference type="GO" id="GO:0016787">
    <property type="term" value="F:hydrolase activity"/>
    <property type="evidence" value="ECO:0007669"/>
    <property type="project" value="UniProtKB-UniRule"/>
</dbReference>
<evidence type="ECO:0000313" key="5">
    <source>
        <dbReference type="Proteomes" id="UP000620366"/>
    </source>
</evidence>
<gene>
    <name evidence="4" type="ORF">H8695_06415</name>
</gene>
<evidence type="ECO:0000259" key="3">
    <source>
        <dbReference type="Pfam" id="PF12850"/>
    </source>
</evidence>
<name>A0A926DDR6_9FIRM</name>
<dbReference type="Gene3D" id="3.60.21.10">
    <property type="match status" value="1"/>
</dbReference>
<evidence type="ECO:0000313" key="4">
    <source>
        <dbReference type="EMBL" id="MBC8536326.1"/>
    </source>
</evidence>
<comment type="cofactor">
    <cofactor evidence="2">
        <name>a divalent metal cation</name>
        <dbReference type="ChEBI" id="CHEBI:60240"/>
    </cofactor>
</comment>
<feature type="domain" description="Calcineurin-like phosphoesterase" evidence="3">
    <location>
        <begin position="1"/>
        <end position="148"/>
    </location>
</feature>
<dbReference type="EMBL" id="JACRSP010000002">
    <property type="protein sequence ID" value="MBC8536326.1"/>
    <property type="molecule type" value="Genomic_DNA"/>
</dbReference>
<dbReference type="EC" id="3.1.4.-" evidence="2"/>
<dbReference type="Proteomes" id="UP000620366">
    <property type="component" value="Unassembled WGS sequence"/>
</dbReference>
<dbReference type="InterPro" id="IPR000979">
    <property type="entry name" value="Phosphodiesterase_MJ0936/Vps29"/>
</dbReference>
<dbReference type="NCBIfam" id="TIGR00040">
    <property type="entry name" value="yfcE"/>
    <property type="match status" value="1"/>
</dbReference>
<proteinExistence type="inferred from homology"/>
<comment type="caution">
    <text evidence="4">The sequence shown here is derived from an EMBL/GenBank/DDBJ whole genome shotgun (WGS) entry which is preliminary data.</text>
</comment>
<dbReference type="InterPro" id="IPR029052">
    <property type="entry name" value="Metallo-depent_PP-like"/>
</dbReference>